<reference evidence="2" key="1">
    <citation type="submission" date="2019-12" db="UniProtKB">
        <authorList>
            <consortium name="WormBaseParasite"/>
        </authorList>
    </citation>
    <scope>IDENTIFICATION</scope>
</reference>
<dbReference type="Pfam" id="PF03564">
    <property type="entry name" value="DUF1759"/>
    <property type="match status" value="1"/>
</dbReference>
<dbReference type="Proteomes" id="UP000046395">
    <property type="component" value="Unassembled WGS sequence"/>
</dbReference>
<keyword evidence="1" id="KW-1185">Reference proteome</keyword>
<sequence>MTNANYAMVVDVLKGRFGRTDAIVEGHIKNLLATGMCGDHAYASELRQFYDQINLHVRALIALGRDPSANELLTAEILLTIFKERLSKSLQMVWEEKLSSAVGEKASLDMFFHFLLTQVEVEESVDSANRSYKAVKNRSPPRKLHSTAALITKEAQVAS</sequence>
<dbReference type="AlphaFoldDB" id="A0A5S6QE74"/>
<evidence type="ECO:0000313" key="1">
    <source>
        <dbReference type="Proteomes" id="UP000046395"/>
    </source>
</evidence>
<protein>
    <submittedName>
        <fullName evidence="2">Retrotransposon gag domain-containing protein</fullName>
    </submittedName>
</protein>
<dbReference type="InterPro" id="IPR005312">
    <property type="entry name" value="DUF1759"/>
</dbReference>
<evidence type="ECO:0000313" key="2">
    <source>
        <dbReference type="WBParaSite" id="TMUE_1000005484.1"/>
    </source>
</evidence>
<proteinExistence type="predicted"/>
<name>A0A5S6QE74_TRIMR</name>
<dbReference type="WBParaSite" id="TMUE_1000005484.1">
    <property type="protein sequence ID" value="TMUE_1000005484.1"/>
    <property type="gene ID" value="WBGene00299292"/>
</dbReference>
<accession>A0A5S6QE74</accession>
<organism evidence="1 2">
    <name type="scientific">Trichuris muris</name>
    <name type="common">Mouse whipworm</name>
    <dbReference type="NCBI Taxonomy" id="70415"/>
    <lineage>
        <taxon>Eukaryota</taxon>
        <taxon>Metazoa</taxon>
        <taxon>Ecdysozoa</taxon>
        <taxon>Nematoda</taxon>
        <taxon>Enoplea</taxon>
        <taxon>Dorylaimia</taxon>
        <taxon>Trichinellida</taxon>
        <taxon>Trichuridae</taxon>
        <taxon>Trichuris</taxon>
    </lineage>
</organism>